<evidence type="ECO:0000259" key="5">
    <source>
        <dbReference type="Pfam" id="PF24809"/>
    </source>
</evidence>
<dbReference type="InterPro" id="IPR002110">
    <property type="entry name" value="Ankyrin_rpt"/>
</dbReference>
<feature type="repeat" description="ANK" evidence="3">
    <location>
        <begin position="842"/>
        <end position="874"/>
    </location>
</feature>
<sequence length="956" mass="105331">MALVLASSSAASAIPPTKELQDAVEDFQKILNDDQRAELQKLRTIPDADAVLVFTAQLDISAARSRGPSIASRLHSVLQFVRESSAIIDTFVSSHPEIAALVWGGVKMTMQIVLNFTSYYERISDLFMQFGRDCPRFADDQALFPDSTGLQKAICDFNASIIRCCKHLVEALRRPWQTQVRNAFFQSFQQEFSPDLNMIRICGLEVKQAIKLAKAKADNQDQKLQQLEREAASAGRRSLRQFISRVDGSLDNIKKEQLQQDLRRAVGSGKTVLTASAIEHMTTMRIEGHLAELSHSSSLNLRTQPPFPPKPHYAPFFDNLWTPLRLSDEWESRLAQLDRKPSSEVEILTTLLGQTIDQTDVFYVFIDGIDEFEPSQRRALLASLASVTSESRLRIFLSSRESLSGELRECVPAISTISMACAEATTDIDTFVKETLQERRRNGDLRVGSSPIIDDVQQALIDRADGIRDLRPNFIRVDEELGTAEFAHRAVQEFIIEDVPGHELAEFNFNPEDAEHHAGEICVTYLNFSDFVATLAQRQQPFKLEPAGLAYSALTNSFKLPRPISIALAKRRKHSTEADLSAYMRSDDTEATNLANSLYPFLAYASVQWISHTSRFSRRDSRTWSTWSRFITQGRALAEMPWPNPEEPADFSRYLLTWSLANRHFAAIRLLVAIGKIRGAEKIEAIKRTATEGDANLLDALLEGISAAEATLLSFILRKSSKRGQNEIVKLLVSAGVRIDEDNPELGGQSALYVPSKLGHAEVVRLLLSPGASVKERPTIKWHAALEAASEGGHDEVVRLLLSAGAKVSDGALLVASREGHVGVVQLLLSAGANVNALSLSRERTALEATSENGHVEVVRLLLSAGADVNACAAPLGRTALQRASEGGHVEVVQLLLGAGADVNVRSYRLGRTALLEASEGGHVEVVRLLLAAGADEQISRADLSRRPLAQTSRAD</sequence>
<evidence type="ECO:0000256" key="4">
    <source>
        <dbReference type="SAM" id="Coils"/>
    </source>
</evidence>
<keyword evidence="4" id="KW-0175">Coiled coil</keyword>
<evidence type="ECO:0000256" key="2">
    <source>
        <dbReference type="ARBA" id="ARBA00023043"/>
    </source>
</evidence>
<dbReference type="Proteomes" id="UP000654918">
    <property type="component" value="Unassembled WGS sequence"/>
</dbReference>
<comment type="caution">
    <text evidence="6">The sequence shown here is derived from an EMBL/GenBank/DDBJ whole genome shotgun (WGS) entry which is preliminary data.</text>
</comment>
<dbReference type="PANTHER" id="PTHR24188">
    <property type="entry name" value="ANKYRIN REPEAT PROTEIN"/>
    <property type="match status" value="1"/>
</dbReference>
<feature type="repeat" description="ANK" evidence="3">
    <location>
        <begin position="747"/>
        <end position="779"/>
    </location>
</feature>
<feature type="domain" description="DUF7708" evidence="5">
    <location>
        <begin position="74"/>
        <end position="213"/>
    </location>
</feature>
<dbReference type="InterPro" id="IPR036770">
    <property type="entry name" value="Ankyrin_rpt-contain_sf"/>
</dbReference>
<proteinExistence type="predicted"/>
<keyword evidence="7" id="KW-1185">Reference proteome</keyword>
<dbReference type="Gene3D" id="1.25.40.20">
    <property type="entry name" value="Ankyrin repeat-containing domain"/>
    <property type="match status" value="3"/>
</dbReference>
<dbReference type="SUPFAM" id="SSF48403">
    <property type="entry name" value="Ankyrin repeat"/>
    <property type="match status" value="1"/>
</dbReference>
<evidence type="ECO:0000313" key="7">
    <source>
        <dbReference type="Proteomes" id="UP000654918"/>
    </source>
</evidence>
<dbReference type="Pfam" id="PF24809">
    <property type="entry name" value="DUF7708"/>
    <property type="match status" value="1"/>
</dbReference>
<evidence type="ECO:0000256" key="1">
    <source>
        <dbReference type="ARBA" id="ARBA00022737"/>
    </source>
</evidence>
<dbReference type="EMBL" id="WIGO01000143">
    <property type="protein sequence ID" value="KAF6827102.1"/>
    <property type="molecule type" value="Genomic_DNA"/>
</dbReference>
<keyword evidence="2 3" id="KW-0040">ANK repeat</keyword>
<feature type="coiled-coil region" evidence="4">
    <location>
        <begin position="210"/>
        <end position="237"/>
    </location>
</feature>
<evidence type="ECO:0000313" key="6">
    <source>
        <dbReference type="EMBL" id="KAF6827102.1"/>
    </source>
</evidence>
<reference evidence="6" key="1">
    <citation type="journal article" date="2020" name="Phytopathology">
        <title>Genome Sequence Resources of Colletotrichum truncatum, C. plurivorum, C. musicola, and C. sojae: Four Species Pathogenic to Soybean (Glycine max).</title>
        <authorList>
            <person name="Rogerio F."/>
            <person name="Boufleur T.R."/>
            <person name="Ciampi-Guillardi M."/>
            <person name="Sukno S.A."/>
            <person name="Thon M.R."/>
            <person name="Massola Junior N.S."/>
            <person name="Baroncelli R."/>
        </authorList>
    </citation>
    <scope>NUCLEOTIDE SEQUENCE</scope>
    <source>
        <strain evidence="6">LFN00145</strain>
    </source>
</reference>
<dbReference type="PANTHER" id="PTHR24188:SF29">
    <property type="entry name" value="GH09064P"/>
    <property type="match status" value="1"/>
</dbReference>
<organism evidence="6 7">
    <name type="scientific">Colletotrichum plurivorum</name>
    <dbReference type="NCBI Taxonomy" id="2175906"/>
    <lineage>
        <taxon>Eukaryota</taxon>
        <taxon>Fungi</taxon>
        <taxon>Dikarya</taxon>
        <taxon>Ascomycota</taxon>
        <taxon>Pezizomycotina</taxon>
        <taxon>Sordariomycetes</taxon>
        <taxon>Hypocreomycetidae</taxon>
        <taxon>Glomerellales</taxon>
        <taxon>Glomerellaceae</taxon>
        <taxon>Colletotrichum</taxon>
        <taxon>Colletotrichum orchidearum species complex</taxon>
    </lineage>
</organism>
<feature type="repeat" description="ANK" evidence="3">
    <location>
        <begin position="910"/>
        <end position="942"/>
    </location>
</feature>
<dbReference type="InterPro" id="IPR056125">
    <property type="entry name" value="DUF7708"/>
</dbReference>
<dbReference type="PROSITE" id="PS50088">
    <property type="entry name" value="ANK_REPEAT"/>
    <property type="match status" value="5"/>
</dbReference>
<evidence type="ECO:0000256" key="3">
    <source>
        <dbReference type="PROSITE-ProRule" id="PRU00023"/>
    </source>
</evidence>
<keyword evidence="1" id="KW-0677">Repeat</keyword>
<dbReference type="PROSITE" id="PS50297">
    <property type="entry name" value="ANK_REP_REGION"/>
    <property type="match status" value="5"/>
</dbReference>
<feature type="repeat" description="ANK" evidence="3">
    <location>
        <begin position="808"/>
        <end position="840"/>
    </location>
</feature>
<dbReference type="SMART" id="SM00248">
    <property type="entry name" value="ANK"/>
    <property type="match status" value="7"/>
</dbReference>
<gene>
    <name evidence="6" type="ORF">CPLU01_09268</name>
</gene>
<name>A0A8H6NB72_9PEZI</name>
<dbReference type="Pfam" id="PF12796">
    <property type="entry name" value="Ank_2"/>
    <property type="match status" value="3"/>
</dbReference>
<feature type="repeat" description="ANK" evidence="3">
    <location>
        <begin position="876"/>
        <end position="908"/>
    </location>
</feature>
<protein>
    <submittedName>
        <fullName evidence="6">Ankyrin repeat-containing protein</fullName>
    </submittedName>
</protein>
<dbReference type="PRINTS" id="PR01415">
    <property type="entry name" value="ANKYRIN"/>
</dbReference>
<dbReference type="AlphaFoldDB" id="A0A8H6NB72"/>
<accession>A0A8H6NB72</accession>